<dbReference type="EMBL" id="PDLM01000005">
    <property type="protein sequence ID" value="RDW77088.1"/>
    <property type="molecule type" value="Genomic_DNA"/>
</dbReference>
<name>A0A3D8RSZ3_9HELO</name>
<proteinExistence type="predicted"/>
<dbReference type="PANTHER" id="PTHR36142">
    <property type="entry name" value="METALLO-HYDROLASE/OXIDOREDUCTASE SUPERFAMILY PROTEIN"/>
    <property type="match status" value="1"/>
</dbReference>
<organism evidence="1 2">
    <name type="scientific">Coleophoma cylindrospora</name>
    <dbReference type="NCBI Taxonomy" id="1849047"/>
    <lineage>
        <taxon>Eukaryota</taxon>
        <taxon>Fungi</taxon>
        <taxon>Dikarya</taxon>
        <taxon>Ascomycota</taxon>
        <taxon>Pezizomycotina</taxon>
        <taxon>Leotiomycetes</taxon>
        <taxon>Helotiales</taxon>
        <taxon>Dermateaceae</taxon>
        <taxon>Coleophoma</taxon>
    </lineage>
</organism>
<reference evidence="1" key="1">
    <citation type="journal article" date="2018" name="IMA Fungus">
        <title>IMA Genome-F 9: Draft genome sequence of Annulohypoxylon stygium, Aspergillus mulundensis, Berkeleyomyces basicola (syn. Thielaviopsis basicola), Ceratocystis smalleyi, two Cercospora beticola strains, Coleophoma cylindrospora, Fusarium fracticaudum, Phialophora cf. hyalina, and Morchella septimelata.</title>
        <authorList>
            <person name="Wingfield B.D."/>
            <person name="Bills G.F."/>
            <person name="Dong Y."/>
            <person name="Huang W."/>
            <person name="Nel W.J."/>
            <person name="Swalarsk-Parry B.S."/>
            <person name="Vaghefi N."/>
            <person name="Wilken P.M."/>
            <person name="An Z."/>
            <person name="de Beer Z.W."/>
            <person name="De Vos L."/>
            <person name="Chen L."/>
            <person name="Duong T.A."/>
            <person name="Gao Y."/>
            <person name="Hammerbacher A."/>
            <person name="Kikkert J.R."/>
            <person name="Li Y."/>
            <person name="Li H."/>
            <person name="Li K."/>
            <person name="Li Q."/>
            <person name="Liu X."/>
            <person name="Ma X."/>
            <person name="Naidoo K."/>
            <person name="Pethybridge S.J."/>
            <person name="Sun J."/>
            <person name="Steenkamp E.T."/>
            <person name="van der Nest M.A."/>
            <person name="van Wyk S."/>
            <person name="Wingfield M.J."/>
            <person name="Xiong C."/>
            <person name="Yue Q."/>
            <person name="Zhang X."/>
        </authorList>
    </citation>
    <scope>NUCLEOTIDE SEQUENCE [LARGE SCALE GENOMIC DNA]</scope>
    <source>
        <strain evidence="1">BP6252</strain>
    </source>
</reference>
<comment type="caution">
    <text evidence="1">The sequence shown here is derived from an EMBL/GenBank/DDBJ whole genome shotgun (WGS) entry which is preliminary data.</text>
</comment>
<protein>
    <recommendedName>
        <fullName evidence="3">Metallo-beta-lactamase domain-containing protein</fullName>
    </recommendedName>
</protein>
<dbReference type="Proteomes" id="UP000256645">
    <property type="component" value="Unassembled WGS sequence"/>
</dbReference>
<dbReference type="PANTHER" id="PTHR36142:SF5">
    <property type="entry name" value="METALLO-BETA-LACTAMASE DOMAIN-CONTAINING PROTEIN"/>
    <property type="match status" value="1"/>
</dbReference>
<evidence type="ECO:0000313" key="2">
    <source>
        <dbReference type="Proteomes" id="UP000256645"/>
    </source>
</evidence>
<dbReference type="STRING" id="1849047.A0A3D8RSZ3"/>
<dbReference type="InterPro" id="IPR036866">
    <property type="entry name" value="RibonucZ/Hydroxyglut_hydro"/>
</dbReference>
<evidence type="ECO:0000313" key="1">
    <source>
        <dbReference type="EMBL" id="RDW77088.1"/>
    </source>
</evidence>
<sequence length="364" mass="39431">MSLTVKHLNSDASFLLSFEPISTFPPSPGQKQKAFTIVLDPWLTGASTIWHSKFSISTHKKPSCVSSLSELPEPDLVIISQDKTDHCHAPTLKQLPASGGKTMILAEPGAAKTIRGWKYFDSSKVVTLPRWEKTKSKRNSAIYRIPIPSPTPNGTPGEVTVTWLTQKLDVTGLHSAVGITYRPPAVTNPLAQMPLTPPASPQSYQSTFSPSVADRALSVIFSPHGCAYNILKPYAESHLVSEAALPLTALLHCFDRITNPWYLGGNICAGFPGGLEIAQNLCAKTWISAHDGDKLTKGFAASKIVTEKYEREDVESVISPRSPEFPHKRVGTEAVVLDVGGEVRLSQAMHFGPGDMTPVSNPEV</sequence>
<gene>
    <name evidence="1" type="ORF">BP6252_05141</name>
</gene>
<evidence type="ECO:0008006" key="3">
    <source>
        <dbReference type="Google" id="ProtNLM"/>
    </source>
</evidence>
<dbReference type="AlphaFoldDB" id="A0A3D8RSZ3"/>
<dbReference type="OrthoDB" id="332863at2759"/>
<keyword evidence="2" id="KW-1185">Reference proteome</keyword>
<accession>A0A3D8RSZ3</accession>
<dbReference type="Pfam" id="PF13483">
    <property type="entry name" value="Lactamase_B_3"/>
    <property type="match status" value="1"/>
</dbReference>
<dbReference type="Gene3D" id="3.60.15.10">
    <property type="entry name" value="Ribonuclease Z/Hydroxyacylglutathione hydrolase-like"/>
    <property type="match status" value="1"/>
</dbReference>